<evidence type="ECO:0000256" key="8">
    <source>
        <dbReference type="HAMAP-Rule" id="MF_01445"/>
    </source>
</evidence>
<comment type="similarity">
    <text evidence="8">Belongs to the KAE1 / TsaD family.</text>
</comment>
<dbReference type="AlphaFoldDB" id="C5WDK8"/>
<dbReference type="InterPro" id="IPR043129">
    <property type="entry name" value="ATPase_NBD"/>
</dbReference>
<proteinExistence type="inferred from homology"/>
<dbReference type="PANTHER" id="PTHR11735:SF6">
    <property type="entry name" value="TRNA N6-ADENOSINE THREONYLCARBAMOYLTRANSFERASE, MITOCHONDRIAL"/>
    <property type="match status" value="1"/>
</dbReference>
<feature type="binding site" evidence="8">
    <location>
        <position position="111"/>
    </location>
    <ligand>
        <name>Fe cation</name>
        <dbReference type="ChEBI" id="CHEBI:24875"/>
    </ligand>
</feature>
<dbReference type="STRING" id="476281.ICMP_573"/>
<dbReference type="InterPro" id="IPR022450">
    <property type="entry name" value="TsaD"/>
</dbReference>
<feature type="binding site" evidence="8">
    <location>
        <position position="167"/>
    </location>
    <ligand>
        <name>substrate</name>
    </ligand>
</feature>
<comment type="subcellular location">
    <subcellularLocation>
        <location evidence="8">Cytoplasm</location>
    </subcellularLocation>
</comment>
<feature type="binding site" evidence="8">
    <location>
        <position position="274"/>
    </location>
    <ligand>
        <name>substrate</name>
    </ligand>
</feature>
<dbReference type="FunFam" id="3.30.420.40:FF:000040">
    <property type="entry name" value="tRNA N6-adenosine threonylcarbamoyltransferase"/>
    <property type="match status" value="1"/>
</dbReference>
<comment type="catalytic activity">
    <reaction evidence="7 8">
        <text>L-threonylcarbamoyladenylate + adenosine(37) in tRNA = N(6)-L-threonylcarbamoyladenosine(37) in tRNA + AMP + H(+)</text>
        <dbReference type="Rhea" id="RHEA:37059"/>
        <dbReference type="Rhea" id="RHEA-COMP:10162"/>
        <dbReference type="Rhea" id="RHEA-COMP:10163"/>
        <dbReference type="ChEBI" id="CHEBI:15378"/>
        <dbReference type="ChEBI" id="CHEBI:73682"/>
        <dbReference type="ChEBI" id="CHEBI:74411"/>
        <dbReference type="ChEBI" id="CHEBI:74418"/>
        <dbReference type="ChEBI" id="CHEBI:456215"/>
        <dbReference type="EC" id="2.3.1.234"/>
    </reaction>
</comment>
<dbReference type="NCBIfam" id="TIGR00329">
    <property type="entry name" value="gcp_kae1"/>
    <property type="match status" value="1"/>
</dbReference>
<dbReference type="NCBIfam" id="TIGR03723">
    <property type="entry name" value="T6A_TsaD_YgjD"/>
    <property type="match status" value="1"/>
</dbReference>
<keyword evidence="2 8" id="KW-0808">Transferase</keyword>
<evidence type="ECO:0000256" key="2">
    <source>
        <dbReference type="ARBA" id="ARBA00022679"/>
    </source>
</evidence>
<dbReference type="Proteomes" id="UP000061704">
    <property type="component" value="Chromosome"/>
</dbReference>
<dbReference type="GO" id="GO:0005506">
    <property type="term" value="F:iron ion binding"/>
    <property type="evidence" value="ECO:0007669"/>
    <property type="project" value="UniProtKB-UniRule"/>
</dbReference>
<dbReference type="InterPro" id="IPR000905">
    <property type="entry name" value="Gcp-like_dom"/>
</dbReference>
<dbReference type="GO" id="GO:0002949">
    <property type="term" value="P:tRNA threonylcarbamoyladenosine modification"/>
    <property type="evidence" value="ECO:0007669"/>
    <property type="project" value="UniProtKB-UniRule"/>
</dbReference>
<dbReference type="PROSITE" id="PS01016">
    <property type="entry name" value="GLYCOPROTEASE"/>
    <property type="match status" value="1"/>
</dbReference>
<reference evidence="10 11" key="1">
    <citation type="journal article" date="2011" name="Genome Biol. Evol.">
        <title>Reductive evolution of bacterial genome in insect gut environment.</title>
        <authorList>
            <person name="Nikoh N."/>
            <person name="Hosokawa T."/>
            <person name="Ohshima K."/>
            <person name="Hattori M."/>
            <person name="Fukatsu T."/>
        </authorList>
    </citation>
    <scope>NUCLEOTIDE SEQUENCE [LARGE SCALE GENOMIC DNA]</scope>
    <source>
        <strain evidence="10 11">Mpkobe</strain>
    </source>
</reference>
<dbReference type="Pfam" id="PF00814">
    <property type="entry name" value="TsaD"/>
    <property type="match status" value="1"/>
</dbReference>
<evidence type="ECO:0000256" key="3">
    <source>
        <dbReference type="ARBA" id="ARBA00022694"/>
    </source>
</evidence>
<sequence>MKIIGIETSCDETGVAIYDDRLGILSNQLYSQVKLHSNYGGIVPELAAREHEKKVIPLIQAAMHEAGLKSKQINAVAFTAGPGLVGSLLVGATIGRALAFAWDVPAIPVHHMEGHLLSPMLEEKTIKFPFVGLLVSGAHTQLILVHGIGEYILLGESVDDAVGEAFDKTAKLLGLKYPGGPNLSKLAKKGEEGRFIFPRPMINHSNFNFSFAGLKTFVENFFEKNKNNDNEQMRADIARAFEDAVVDILVIKCKRALKYTNLKRLVLAGGVSANMSLRQNMTKMIKSCNGELFYTSPAFCTDNGAMIAYVGMIRFKRGEYSKLNIIVRPRWALSDIASIIN</sequence>
<evidence type="ECO:0000256" key="4">
    <source>
        <dbReference type="ARBA" id="ARBA00022723"/>
    </source>
</evidence>
<evidence type="ECO:0000256" key="5">
    <source>
        <dbReference type="ARBA" id="ARBA00023004"/>
    </source>
</evidence>
<evidence type="ECO:0000256" key="1">
    <source>
        <dbReference type="ARBA" id="ARBA00022490"/>
    </source>
</evidence>
<evidence type="ECO:0000259" key="9">
    <source>
        <dbReference type="Pfam" id="PF00814"/>
    </source>
</evidence>
<feature type="binding site" evidence="8">
    <location>
        <position position="180"/>
    </location>
    <ligand>
        <name>substrate</name>
    </ligand>
</feature>
<keyword evidence="5 8" id="KW-0408">Iron</keyword>
<evidence type="ECO:0000313" key="11">
    <source>
        <dbReference type="Proteomes" id="UP000061704"/>
    </source>
</evidence>
<keyword evidence="4 8" id="KW-0479">Metal-binding</keyword>
<evidence type="ECO:0000256" key="7">
    <source>
        <dbReference type="ARBA" id="ARBA00048117"/>
    </source>
</evidence>
<dbReference type="HAMAP" id="MF_01445">
    <property type="entry name" value="TsaD"/>
    <property type="match status" value="1"/>
</dbReference>
<gene>
    <name evidence="10" type="primary">ygjD</name>
    <name evidence="8" type="synonym">tsaD</name>
    <name evidence="10" type="ORF">ICMP_573</name>
</gene>
<feature type="binding site" evidence="8">
    <location>
        <position position="302"/>
    </location>
    <ligand>
        <name>Fe cation</name>
        <dbReference type="ChEBI" id="CHEBI:24875"/>
    </ligand>
</feature>
<dbReference type="KEGG" id="icp:ICMP_573"/>
<organism evidence="10 11">
    <name type="scientific">Candidatus Ishikawaella capsulata Mpkobe</name>
    <dbReference type="NCBI Taxonomy" id="476281"/>
    <lineage>
        <taxon>Bacteria</taxon>
        <taxon>Pseudomonadati</taxon>
        <taxon>Pseudomonadota</taxon>
        <taxon>Gammaproteobacteria</taxon>
        <taxon>Enterobacterales</taxon>
        <taxon>Enterobacteriaceae</taxon>
        <taxon>Candidatus Ishikawella</taxon>
    </lineage>
</organism>
<dbReference type="EMBL" id="AP010872">
    <property type="protein sequence ID" value="BAH83414.1"/>
    <property type="molecule type" value="Genomic_DNA"/>
</dbReference>
<keyword evidence="6 8" id="KW-0012">Acyltransferase</keyword>
<dbReference type="RefSeq" id="WP_041069776.1">
    <property type="nucleotide sequence ID" value="NZ_AP010872.1"/>
</dbReference>
<dbReference type="OrthoDB" id="9806197at2"/>
<feature type="domain" description="Gcp-like" evidence="9">
    <location>
        <begin position="24"/>
        <end position="309"/>
    </location>
</feature>
<name>C5WDK8_9ENTR</name>
<dbReference type="HOGENOM" id="CLU_023208_0_0_6"/>
<comment type="function">
    <text evidence="8">Required for the formation of a threonylcarbamoyl group on adenosine at position 37 (t(6)A37) in tRNAs that read codons beginning with adenine. Is involved in the transfer of the threonylcarbamoyl moiety of threonylcarbamoyl-AMP (TC-AMP) to the N6 group of A37, together with TsaE and TsaB. TsaD likely plays a direct catalytic role in this reaction.</text>
</comment>
<dbReference type="GO" id="GO:0061711">
    <property type="term" value="F:tRNA N(6)-L-threonylcarbamoyladenine synthase activity"/>
    <property type="evidence" value="ECO:0007669"/>
    <property type="project" value="UniProtKB-EC"/>
</dbReference>
<dbReference type="FunFam" id="3.30.420.40:FF:000012">
    <property type="entry name" value="tRNA N6-adenosine threonylcarbamoyltransferase"/>
    <property type="match status" value="1"/>
</dbReference>
<dbReference type="CDD" id="cd24133">
    <property type="entry name" value="ASKHA_NBD_TsaD_bac"/>
    <property type="match status" value="1"/>
</dbReference>
<dbReference type="PRINTS" id="PR00789">
    <property type="entry name" value="OSIALOPTASE"/>
</dbReference>
<keyword evidence="1 8" id="KW-0963">Cytoplasm</keyword>
<comment type="caution">
    <text evidence="8">Lacks conserved residue(s) required for the propagation of feature annotation.</text>
</comment>
<comment type="cofactor">
    <cofactor evidence="8">
        <name>Fe(2+)</name>
        <dbReference type="ChEBI" id="CHEBI:29033"/>
    </cofactor>
    <text evidence="8">Binds 1 Fe(2+) ion per subunit.</text>
</comment>
<dbReference type="Gene3D" id="3.30.420.40">
    <property type="match status" value="2"/>
</dbReference>
<dbReference type="InterPro" id="IPR017861">
    <property type="entry name" value="KAE1/TsaD"/>
</dbReference>
<keyword evidence="3 8" id="KW-0819">tRNA processing</keyword>
<accession>C5WDK8</accession>
<protein>
    <recommendedName>
        <fullName evidence="8">tRNA N6-adenosine threonylcarbamoyltransferase</fullName>
        <ecNumber evidence="8">2.3.1.234</ecNumber>
    </recommendedName>
    <alternativeName>
        <fullName evidence="8">N6-L-threonylcarbamoyladenine synthase</fullName>
        <shortName evidence="8">t(6)A synthase</shortName>
    </alternativeName>
    <alternativeName>
        <fullName evidence="8">t(6)A37 threonylcarbamoyladenosine biosynthesis protein TsaD</fullName>
    </alternativeName>
    <alternativeName>
        <fullName evidence="8">tRNA threonylcarbamoyladenosine biosynthesis protein TsaD</fullName>
    </alternativeName>
</protein>
<dbReference type="PANTHER" id="PTHR11735">
    <property type="entry name" value="TRNA N6-ADENOSINE THREONYLCARBAMOYLTRANSFERASE"/>
    <property type="match status" value="1"/>
</dbReference>
<feature type="binding site" evidence="8">
    <location>
        <begin position="134"/>
        <end position="138"/>
    </location>
    <ligand>
        <name>substrate</name>
    </ligand>
</feature>
<keyword evidence="11" id="KW-1185">Reference proteome</keyword>
<dbReference type="GO" id="GO:0005737">
    <property type="term" value="C:cytoplasm"/>
    <property type="evidence" value="ECO:0007669"/>
    <property type="project" value="UniProtKB-SubCell"/>
</dbReference>
<evidence type="ECO:0000313" key="10">
    <source>
        <dbReference type="EMBL" id="BAH83414.1"/>
    </source>
</evidence>
<evidence type="ECO:0000256" key="6">
    <source>
        <dbReference type="ARBA" id="ARBA00023315"/>
    </source>
</evidence>
<dbReference type="EC" id="2.3.1.234" evidence="8"/>
<feature type="binding site" evidence="8">
    <location>
        <position position="115"/>
    </location>
    <ligand>
        <name>Fe cation</name>
        <dbReference type="ChEBI" id="CHEBI:24875"/>
    </ligand>
</feature>
<dbReference type="SUPFAM" id="SSF53067">
    <property type="entry name" value="Actin-like ATPase domain"/>
    <property type="match status" value="2"/>
</dbReference>
<dbReference type="InterPro" id="IPR017860">
    <property type="entry name" value="Peptidase_M22_CS"/>
</dbReference>